<dbReference type="AlphaFoldDB" id="A0AAV4TTE6"/>
<feature type="region of interest" description="Disordered" evidence="1">
    <location>
        <begin position="1"/>
        <end position="22"/>
    </location>
</feature>
<dbReference type="Proteomes" id="UP001054945">
    <property type="component" value="Unassembled WGS sequence"/>
</dbReference>
<sequence length="70" mass="7783">MKDGMRVEPVDENQISPHLPPNGCLDGSFPPIFVTFYSLGTPTVWKTQLAFALQESFTDGFKELHNEAKG</sequence>
<proteinExistence type="predicted"/>
<gene>
    <name evidence="2" type="ORF">CEXT_649981</name>
</gene>
<evidence type="ECO:0000256" key="1">
    <source>
        <dbReference type="SAM" id="MobiDB-lite"/>
    </source>
</evidence>
<comment type="caution">
    <text evidence="2">The sequence shown here is derived from an EMBL/GenBank/DDBJ whole genome shotgun (WGS) entry which is preliminary data.</text>
</comment>
<keyword evidence="3" id="KW-1185">Reference proteome</keyword>
<name>A0AAV4TTE6_CAEEX</name>
<reference evidence="2 3" key="1">
    <citation type="submission" date="2021-06" db="EMBL/GenBank/DDBJ databases">
        <title>Caerostris extrusa draft genome.</title>
        <authorList>
            <person name="Kono N."/>
            <person name="Arakawa K."/>
        </authorList>
    </citation>
    <scope>NUCLEOTIDE SEQUENCE [LARGE SCALE GENOMIC DNA]</scope>
</reference>
<accession>A0AAV4TTE6</accession>
<organism evidence="2 3">
    <name type="scientific">Caerostris extrusa</name>
    <name type="common">Bark spider</name>
    <name type="synonym">Caerostris bankana</name>
    <dbReference type="NCBI Taxonomy" id="172846"/>
    <lineage>
        <taxon>Eukaryota</taxon>
        <taxon>Metazoa</taxon>
        <taxon>Ecdysozoa</taxon>
        <taxon>Arthropoda</taxon>
        <taxon>Chelicerata</taxon>
        <taxon>Arachnida</taxon>
        <taxon>Araneae</taxon>
        <taxon>Araneomorphae</taxon>
        <taxon>Entelegynae</taxon>
        <taxon>Araneoidea</taxon>
        <taxon>Araneidae</taxon>
        <taxon>Caerostris</taxon>
    </lineage>
</organism>
<evidence type="ECO:0000313" key="2">
    <source>
        <dbReference type="EMBL" id="GIY47403.1"/>
    </source>
</evidence>
<protein>
    <submittedName>
        <fullName evidence="2">Uncharacterized protein</fullName>
    </submittedName>
</protein>
<dbReference type="EMBL" id="BPLR01011573">
    <property type="protein sequence ID" value="GIY47403.1"/>
    <property type="molecule type" value="Genomic_DNA"/>
</dbReference>
<evidence type="ECO:0000313" key="3">
    <source>
        <dbReference type="Proteomes" id="UP001054945"/>
    </source>
</evidence>